<dbReference type="PANTHER" id="PTHR30502">
    <property type="entry name" value="2-KETO-3-DEOXY-L-RHAMNONATE ALDOLASE"/>
    <property type="match status" value="1"/>
</dbReference>
<evidence type="ECO:0000313" key="6">
    <source>
        <dbReference type="Proteomes" id="UP000014387"/>
    </source>
</evidence>
<evidence type="ECO:0000256" key="3">
    <source>
        <dbReference type="ARBA" id="ARBA00023239"/>
    </source>
</evidence>
<protein>
    <recommendedName>
        <fullName evidence="4">HpcH/HpaI aldolase/citrate lyase domain-containing protein</fullName>
    </recommendedName>
</protein>
<dbReference type="InterPro" id="IPR005000">
    <property type="entry name" value="Aldolase/citrate-lyase_domain"/>
</dbReference>
<dbReference type="RefSeq" id="WP_016443766.1">
    <property type="nucleotide sequence ID" value="NZ_KE150266.1"/>
</dbReference>
<evidence type="ECO:0000256" key="2">
    <source>
        <dbReference type="ARBA" id="ARBA00022723"/>
    </source>
</evidence>
<evidence type="ECO:0000256" key="1">
    <source>
        <dbReference type="ARBA" id="ARBA00005568"/>
    </source>
</evidence>
<gene>
    <name evidence="5" type="ORF">HMPREF9238_00402</name>
</gene>
<dbReference type="InterPro" id="IPR050251">
    <property type="entry name" value="HpcH-HpaI_aldolase"/>
</dbReference>
<comment type="similarity">
    <text evidence="1">Belongs to the HpcH/HpaI aldolase family.</text>
</comment>
<dbReference type="SUPFAM" id="SSF51621">
    <property type="entry name" value="Phosphoenolpyruvate/pyruvate domain"/>
    <property type="match status" value="1"/>
</dbReference>
<feature type="domain" description="HpcH/HpaI aldolase/citrate lyase" evidence="4">
    <location>
        <begin position="23"/>
        <end position="246"/>
    </location>
</feature>
<dbReference type="Proteomes" id="UP000014387">
    <property type="component" value="Unassembled WGS sequence"/>
</dbReference>
<keyword evidence="2" id="KW-0479">Metal-binding</keyword>
<comment type="caution">
    <text evidence="5">The sequence shown here is derived from an EMBL/GenBank/DDBJ whole genome shotgun (WGS) entry which is preliminary data.</text>
</comment>
<keyword evidence="6" id="KW-1185">Reference proteome</keyword>
<dbReference type="GO" id="GO:0046872">
    <property type="term" value="F:metal ion binding"/>
    <property type="evidence" value="ECO:0007669"/>
    <property type="project" value="UniProtKB-KW"/>
</dbReference>
<dbReference type="EMBL" id="AGWN01000001">
    <property type="protein sequence ID" value="EPD30654.1"/>
    <property type="molecule type" value="Genomic_DNA"/>
</dbReference>
<dbReference type="GO" id="GO:0005737">
    <property type="term" value="C:cytoplasm"/>
    <property type="evidence" value="ECO:0007669"/>
    <property type="project" value="TreeGrafter"/>
</dbReference>
<dbReference type="PANTHER" id="PTHR30502:SF0">
    <property type="entry name" value="PHOSPHOENOLPYRUVATE CARBOXYLASE FAMILY PROTEIN"/>
    <property type="match status" value="1"/>
</dbReference>
<organism evidence="5 6">
    <name type="scientific">Gleimia europaea ACS-120-V-Col10b</name>
    <dbReference type="NCBI Taxonomy" id="883069"/>
    <lineage>
        <taxon>Bacteria</taxon>
        <taxon>Bacillati</taxon>
        <taxon>Actinomycetota</taxon>
        <taxon>Actinomycetes</taxon>
        <taxon>Actinomycetales</taxon>
        <taxon>Actinomycetaceae</taxon>
        <taxon>Gleimia</taxon>
    </lineage>
</organism>
<dbReference type="AlphaFoldDB" id="A0A9W5RDV8"/>
<dbReference type="InterPro" id="IPR040442">
    <property type="entry name" value="Pyrv_kinase-like_dom_sf"/>
</dbReference>
<dbReference type="OrthoDB" id="86160at2"/>
<dbReference type="Gene3D" id="3.20.20.60">
    <property type="entry name" value="Phosphoenolpyruvate-binding domains"/>
    <property type="match status" value="1"/>
</dbReference>
<name>A0A9W5RDV8_9ACTO</name>
<dbReference type="InterPro" id="IPR015813">
    <property type="entry name" value="Pyrv/PenolPyrv_kinase-like_dom"/>
</dbReference>
<proteinExistence type="inferred from homology"/>
<reference evidence="5 6" key="1">
    <citation type="submission" date="2013-05" db="EMBL/GenBank/DDBJ databases">
        <title>The Genome Sequence of Actinomyces europaeus ACS-120-V-COL10B.</title>
        <authorList>
            <consortium name="The Broad Institute Genomics Platform"/>
            <person name="Earl A."/>
            <person name="Ward D."/>
            <person name="Feldgarden M."/>
            <person name="Gevers D."/>
            <person name="Saerens B."/>
            <person name="Vaneechoutte M."/>
            <person name="Walker B."/>
            <person name="Young S."/>
            <person name="Zeng Q."/>
            <person name="Gargeya S."/>
            <person name="Fitzgerald M."/>
            <person name="Haas B."/>
            <person name="Abouelleil A."/>
            <person name="Allen A.W."/>
            <person name="Alvarado L."/>
            <person name="Arachchi H.M."/>
            <person name="Berlin A.M."/>
            <person name="Chapman S.B."/>
            <person name="Gainer-Dewar J."/>
            <person name="Goldberg J."/>
            <person name="Griggs A."/>
            <person name="Gujja S."/>
            <person name="Hansen M."/>
            <person name="Howarth C."/>
            <person name="Imamovic A."/>
            <person name="Ireland A."/>
            <person name="Larimer J."/>
            <person name="McCowan C."/>
            <person name="Murphy C."/>
            <person name="Pearson M."/>
            <person name="Poon T.W."/>
            <person name="Priest M."/>
            <person name="Roberts A."/>
            <person name="Saif S."/>
            <person name="Shea T."/>
            <person name="Sisk P."/>
            <person name="Sykes S."/>
            <person name="Wortman J."/>
            <person name="Nusbaum C."/>
            <person name="Birren B."/>
        </authorList>
    </citation>
    <scope>NUCLEOTIDE SEQUENCE [LARGE SCALE GENOMIC DNA]</scope>
    <source>
        <strain evidence="5 6">ACS-120-V-Col10b</strain>
    </source>
</reference>
<sequence length="262" mass="27869">MPIQLDPPRTLIQHIDEAGRALIGIWACAASPITAEICASCGLDYVLIDAEHSPNDLTSLLHQLHATAAYPASTIVRVPINDERLIKQYLDLGVRNLLVPMIDNVQEAQLAASRVNYPDTGVRGVGAALARASMWNRIPNYLERARETITLICQIESTQAVEDVENILAVDGVDAIFVGPADLAADLGIIGQAGDEAVKSRVIHCIKAAKAAGKPVGTNAFDPTIAREYIEAGADFVLVGADVTILARGSEALVEKFLGANT</sequence>
<dbReference type="GO" id="GO:0016832">
    <property type="term" value="F:aldehyde-lyase activity"/>
    <property type="evidence" value="ECO:0007669"/>
    <property type="project" value="TreeGrafter"/>
</dbReference>
<evidence type="ECO:0000313" key="5">
    <source>
        <dbReference type="EMBL" id="EPD30654.1"/>
    </source>
</evidence>
<evidence type="ECO:0000259" key="4">
    <source>
        <dbReference type="Pfam" id="PF03328"/>
    </source>
</evidence>
<keyword evidence="3" id="KW-0456">Lyase</keyword>
<accession>A0A9W5RDV8</accession>
<dbReference type="Pfam" id="PF03328">
    <property type="entry name" value="HpcH_HpaI"/>
    <property type="match status" value="1"/>
</dbReference>